<feature type="compositionally biased region" description="Gly residues" evidence="3">
    <location>
        <begin position="274"/>
        <end position="286"/>
    </location>
</feature>
<dbReference type="Gene3D" id="2.30.30.40">
    <property type="entry name" value="SH3 Domains"/>
    <property type="match status" value="2"/>
</dbReference>
<feature type="compositionally biased region" description="Low complexity" evidence="3">
    <location>
        <begin position="36"/>
        <end position="45"/>
    </location>
</feature>
<sequence length="312" mass="34850">MCQRCQPVMVGVASHNRDGRQSSVASTTYHPPTSTPQPQQQPQQPEQYRLCIVLVDYDPQKMSPSDNPDLELKVSEGNLLRCYNRDEEEDSGFTMAELEESNTRGLVPTEFITEVYGPSASDPNKYEWKSPPQSSLPATFKLMRAVYNYNSRQDSPNRGMELELSFRNGDVITVYGSMDSDGFYTGQVREAFGLVPSNYLQKEEKKEGEMQRQQSTDREANKLRKWELPPNMWKQANGQELHLNALASSHPHSQSEVHGSSGGKKKKASEGSISGSGSGSGNGHNGEGSKRRWSHGLPFKNPFSRKKSDSVL</sequence>
<feature type="domain" description="SH3" evidence="4">
    <location>
        <begin position="138"/>
        <end position="205"/>
    </location>
</feature>
<gene>
    <name evidence="5" type="ORF">GBAR_LOCUS9075</name>
</gene>
<feature type="region of interest" description="Disordered" evidence="3">
    <location>
        <begin position="13"/>
        <end position="45"/>
    </location>
</feature>
<dbReference type="Pfam" id="PF07653">
    <property type="entry name" value="SH3_2"/>
    <property type="match status" value="1"/>
</dbReference>
<dbReference type="GO" id="GO:0007274">
    <property type="term" value="P:neuromuscular synaptic transmission"/>
    <property type="evidence" value="ECO:0007669"/>
    <property type="project" value="TreeGrafter"/>
</dbReference>
<reference evidence="5" key="1">
    <citation type="submission" date="2023-03" db="EMBL/GenBank/DDBJ databases">
        <authorList>
            <person name="Steffen K."/>
            <person name="Cardenas P."/>
        </authorList>
    </citation>
    <scope>NUCLEOTIDE SEQUENCE</scope>
</reference>
<evidence type="ECO:0000256" key="2">
    <source>
        <dbReference type="PROSITE-ProRule" id="PRU00192"/>
    </source>
</evidence>
<feature type="domain" description="SH3" evidence="4">
    <location>
        <begin position="46"/>
        <end position="117"/>
    </location>
</feature>
<evidence type="ECO:0000256" key="3">
    <source>
        <dbReference type="SAM" id="MobiDB-lite"/>
    </source>
</evidence>
<accession>A0AA35RN19</accession>
<evidence type="ECO:0000259" key="4">
    <source>
        <dbReference type="PROSITE" id="PS50002"/>
    </source>
</evidence>
<dbReference type="SUPFAM" id="SSF50044">
    <property type="entry name" value="SH3-domain"/>
    <property type="match status" value="2"/>
</dbReference>
<dbReference type="InterPro" id="IPR036028">
    <property type="entry name" value="SH3-like_dom_sf"/>
</dbReference>
<protein>
    <submittedName>
        <fullName evidence="5">Peripheral-type benzodiazepine receptor-associated protein 1</fullName>
    </submittedName>
</protein>
<dbReference type="EMBL" id="CASHTH010001371">
    <property type="protein sequence ID" value="CAI8014548.1"/>
    <property type="molecule type" value="Genomic_DNA"/>
</dbReference>
<dbReference type="InterPro" id="IPR001452">
    <property type="entry name" value="SH3_domain"/>
</dbReference>
<evidence type="ECO:0000313" key="6">
    <source>
        <dbReference type="Proteomes" id="UP001174909"/>
    </source>
</evidence>
<dbReference type="InterPro" id="IPR040325">
    <property type="entry name" value="RIMBP1/2/3"/>
</dbReference>
<dbReference type="SMART" id="SM00326">
    <property type="entry name" value="SH3"/>
    <property type="match status" value="2"/>
</dbReference>
<keyword evidence="1 2" id="KW-0728">SH3 domain</keyword>
<dbReference type="Proteomes" id="UP001174909">
    <property type="component" value="Unassembled WGS sequence"/>
</dbReference>
<dbReference type="GO" id="GO:0045202">
    <property type="term" value="C:synapse"/>
    <property type="evidence" value="ECO:0007669"/>
    <property type="project" value="GOC"/>
</dbReference>
<comment type="caution">
    <text evidence="5">The sequence shown here is derived from an EMBL/GenBank/DDBJ whole genome shotgun (WGS) entry which is preliminary data.</text>
</comment>
<name>A0AA35RN19_GEOBA</name>
<dbReference type="AlphaFoldDB" id="A0AA35RN19"/>
<feature type="region of interest" description="Disordered" evidence="3">
    <location>
        <begin position="203"/>
        <end position="225"/>
    </location>
</feature>
<evidence type="ECO:0000313" key="5">
    <source>
        <dbReference type="EMBL" id="CAI8014548.1"/>
    </source>
</evidence>
<organism evidence="5 6">
    <name type="scientific">Geodia barretti</name>
    <name type="common">Barrett's horny sponge</name>
    <dbReference type="NCBI Taxonomy" id="519541"/>
    <lineage>
        <taxon>Eukaryota</taxon>
        <taxon>Metazoa</taxon>
        <taxon>Porifera</taxon>
        <taxon>Demospongiae</taxon>
        <taxon>Heteroscleromorpha</taxon>
        <taxon>Tetractinellida</taxon>
        <taxon>Astrophorina</taxon>
        <taxon>Geodiidae</taxon>
        <taxon>Geodia</taxon>
    </lineage>
</organism>
<dbReference type="PANTHER" id="PTHR14234:SF19">
    <property type="entry name" value="RIM-BINDING PROTEIN, ISOFORM F"/>
    <property type="match status" value="1"/>
</dbReference>
<dbReference type="PROSITE" id="PS50002">
    <property type="entry name" value="SH3"/>
    <property type="match status" value="2"/>
</dbReference>
<feature type="compositionally biased region" description="Polar residues" evidence="3">
    <location>
        <begin position="21"/>
        <end position="30"/>
    </location>
</feature>
<keyword evidence="5" id="KW-0675">Receptor</keyword>
<keyword evidence="6" id="KW-1185">Reference proteome</keyword>
<dbReference type="PANTHER" id="PTHR14234">
    <property type="entry name" value="RIM BINDING PROTEIN-RELATED"/>
    <property type="match status" value="1"/>
</dbReference>
<dbReference type="PRINTS" id="PR00452">
    <property type="entry name" value="SH3DOMAIN"/>
</dbReference>
<dbReference type="FunFam" id="2.30.30.40:FF:000016">
    <property type="entry name" value="RIMS-binding protein 2 isoform X2"/>
    <property type="match status" value="1"/>
</dbReference>
<proteinExistence type="predicted"/>
<evidence type="ECO:0000256" key="1">
    <source>
        <dbReference type="ARBA" id="ARBA00022443"/>
    </source>
</evidence>
<feature type="region of interest" description="Disordered" evidence="3">
    <location>
        <begin position="248"/>
        <end position="312"/>
    </location>
</feature>
<feature type="compositionally biased region" description="Polar residues" evidence="3">
    <location>
        <begin position="248"/>
        <end position="257"/>
    </location>
</feature>